<dbReference type="EMBL" id="CABITT030000007">
    <property type="protein sequence ID" value="VVB10037.1"/>
    <property type="molecule type" value="Genomic_DNA"/>
</dbReference>
<dbReference type="InterPro" id="IPR001810">
    <property type="entry name" value="F-box_dom"/>
</dbReference>
<dbReference type="AlphaFoldDB" id="A0A565C8U3"/>
<proteinExistence type="predicted"/>
<protein>
    <recommendedName>
        <fullName evidence="1">F-box domain-containing protein</fullName>
    </recommendedName>
</protein>
<evidence type="ECO:0000313" key="2">
    <source>
        <dbReference type="EMBL" id="VVB10037.1"/>
    </source>
</evidence>
<dbReference type="Proteomes" id="UP000489600">
    <property type="component" value="Unassembled WGS sequence"/>
</dbReference>
<accession>A0A565C8U3</accession>
<dbReference type="Gene3D" id="3.80.10.10">
    <property type="entry name" value="Ribonuclease Inhibitor"/>
    <property type="match status" value="1"/>
</dbReference>
<feature type="domain" description="F-box" evidence="1">
    <location>
        <begin position="22"/>
        <end position="62"/>
    </location>
</feature>
<evidence type="ECO:0000313" key="3">
    <source>
        <dbReference type="Proteomes" id="UP000489600"/>
    </source>
</evidence>
<dbReference type="InterPro" id="IPR036047">
    <property type="entry name" value="F-box-like_dom_sf"/>
</dbReference>
<dbReference type="Pfam" id="PF12937">
    <property type="entry name" value="F-box-like"/>
    <property type="match status" value="1"/>
</dbReference>
<sequence>MRNKWKPDSSREVSKWETLERDLLTIIFKKLDVMDLTNGASRVCVYWFLVSHDKTLWQTVDLAKLQQVVVSYRPRLGDKVRRPVVSYNYQVEEGLRSRTLLAKMSMLFFKVEKGKNLRKLLIEITNLSGSVTKNLIFHSHSYVREMDLMLGGCQTSRNLFYRAGAIKRRSHVSLRLVNGRILKHCSLLMITISTESSSFKLSGRDVYFHANRWPPKPPRILNLRHCAFNIFDMFPEIDDETFDLPNKDLVQSAKKKLEKYIRCSPGCSFCKGWLERFHLTSLDASPWHPYDKDWQHDEIEEFVF</sequence>
<evidence type="ECO:0000259" key="1">
    <source>
        <dbReference type="Pfam" id="PF12937"/>
    </source>
</evidence>
<organism evidence="2 3">
    <name type="scientific">Arabis nemorensis</name>
    <dbReference type="NCBI Taxonomy" id="586526"/>
    <lineage>
        <taxon>Eukaryota</taxon>
        <taxon>Viridiplantae</taxon>
        <taxon>Streptophyta</taxon>
        <taxon>Embryophyta</taxon>
        <taxon>Tracheophyta</taxon>
        <taxon>Spermatophyta</taxon>
        <taxon>Magnoliopsida</taxon>
        <taxon>eudicotyledons</taxon>
        <taxon>Gunneridae</taxon>
        <taxon>Pentapetalae</taxon>
        <taxon>rosids</taxon>
        <taxon>malvids</taxon>
        <taxon>Brassicales</taxon>
        <taxon>Brassicaceae</taxon>
        <taxon>Arabideae</taxon>
        <taxon>Arabis</taxon>
    </lineage>
</organism>
<comment type="caution">
    <text evidence="2">The sequence shown here is derived from an EMBL/GenBank/DDBJ whole genome shotgun (WGS) entry which is preliminary data.</text>
</comment>
<reference evidence="2" key="1">
    <citation type="submission" date="2019-07" db="EMBL/GenBank/DDBJ databases">
        <authorList>
            <person name="Dittberner H."/>
        </authorList>
    </citation>
    <scope>NUCLEOTIDE SEQUENCE [LARGE SCALE GENOMIC DNA]</scope>
</reference>
<keyword evidence="3" id="KW-1185">Reference proteome</keyword>
<dbReference type="InterPro" id="IPR032675">
    <property type="entry name" value="LRR_dom_sf"/>
</dbReference>
<dbReference type="OrthoDB" id="1929062at2759"/>
<name>A0A565C8U3_9BRAS</name>
<dbReference type="SUPFAM" id="SSF81383">
    <property type="entry name" value="F-box domain"/>
    <property type="match status" value="1"/>
</dbReference>
<gene>
    <name evidence="2" type="ORF">ANE_LOCUS20481</name>
</gene>